<keyword evidence="1" id="KW-0808">Transferase</keyword>
<dbReference type="Pfam" id="PF04816">
    <property type="entry name" value="TrmK"/>
    <property type="match status" value="1"/>
</dbReference>
<evidence type="ECO:0000313" key="1">
    <source>
        <dbReference type="EMBL" id="OEH82549.1"/>
    </source>
</evidence>
<dbReference type="AlphaFoldDB" id="A0A1E5KXY8"/>
<dbReference type="EMBL" id="MIEK01000020">
    <property type="protein sequence ID" value="OEH82549.1"/>
    <property type="molecule type" value="Genomic_DNA"/>
</dbReference>
<keyword evidence="2" id="KW-1185">Reference proteome</keyword>
<dbReference type="OrthoDB" id="5881184at2"/>
<dbReference type="STRING" id="762845.BCR26_12910"/>
<dbReference type="SUPFAM" id="SSF53335">
    <property type="entry name" value="S-adenosyl-L-methionine-dependent methyltransferases"/>
    <property type="match status" value="1"/>
</dbReference>
<comment type="caution">
    <text evidence="1">The sequence shown here is derived from an EMBL/GenBank/DDBJ whole genome shotgun (WGS) entry which is preliminary data.</text>
</comment>
<dbReference type="GO" id="GO:0160105">
    <property type="term" value="F:tRNA (adenine(22)-N1)-methyltransferase activity"/>
    <property type="evidence" value="ECO:0007669"/>
    <property type="project" value="InterPro"/>
</dbReference>
<dbReference type="InterPro" id="IPR006901">
    <property type="entry name" value="TrmK"/>
</dbReference>
<name>A0A1E5KXY8_9ENTE</name>
<dbReference type="PANTHER" id="PTHR38451:SF1">
    <property type="entry name" value="TRNA (ADENINE(22)-N(1))-METHYLTRANSFERASE"/>
    <property type="match status" value="1"/>
</dbReference>
<proteinExistence type="predicted"/>
<evidence type="ECO:0000313" key="2">
    <source>
        <dbReference type="Proteomes" id="UP000095256"/>
    </source>
</evidence>
<keyword evidence="1" id="KW-0489">Methyltransferase</keyword>
<dbReference type="Gene3D" id="1.10.287.1890">
    <property type="match status" value="1"/>
</dbReference>
<dbReference type="GO" id="GO:0032259">
    <property type="term" value="P:methylation"/>
    <property type="evidence" value="ECO:0007669"/>
    <property type="project" value="UniProtKB-KW"/>
</dbReference>
<organism evidence="1 2">
    <name type="scientific">Enterococcus rivorum</name>
    <dbReference type="NCBI Taxonomy" id="762845"/>
    <lineage>
        <taxon>Bacteria</taxon>
        <taxon>Bacillati</taxon>
        <taxon>Bacillota</taxon>
        <taxon>Bacilli</taxon>
        <taxon>Lactobacillales</taxon>
        <taxon>Enterococcaceae</taxon>
        <taxon>Enterococcus</taxon>
    </lineage>
</organism>
<protein>
    <submittedName>
        <fullName evidence="1">SAM-dependent methyltransferase</fullName>
    </submittedName>
</protein>
<gene>
    <name evidence="1" type="ORF">BCR26_12910</name>
</gene>
<sequence length="234" mass="26377">MNINQLSKRLQRVGEFVPAGAHLADIGSDHAYLPVALLLQNKLAYAVAGEVVKGPYESAENQVVKNGLQDKIIVRLANGLDAIEPTDAINVITICGMGGALIRDILEAGRNNQRIKGNERLILQPNVGEKVLREWLTKNGYTIIEEDILEENDKIYEIIVAEKTAKSVKYSNKELLFGPVLLTRKSSVFIKKWQLEQKQREYVLQQLRKSGEKQQTKIQEFEQQVTEIKEVLAE</sequence>
<reference evidence="1 2" key="1">
    <citation type="submission" date="2016-09" db="EMBL/GenBank/DDBJ databases">
        <authorList>
            <person name="Capua I."/>
            <person name="De Benedictis P."/>
            <person name="Joannis T."/>
            <person name="Lombin L.H."/>
            <person name="Cattoli G."/>
        </authorList>
    </citation>
    <scope>NUCLEOTIDE SEQUENCE [LARGE SCALE GENOMIC DNA]</scope>
    <source>
        <strain evidence="1 2">LMG 25899</strain>
    </source>
</reference>
<accession>A0A1E5KXY8</accession>
<dbReference type="Proteomes" id="UP000095256">
    <property type="component" value="Unassembled WGS sequence"/>
</dbReference>
<dbReference type="InterPro" id="IPR029063">
    <property type="entry name" value="SAM-dependent_MTases_sf"/>
</dbReference>
<dbReference type="PIRSF" id="PIRSF018637">
    <property type="entry name" value="TrmK"/>
    <property type="match status" value="1"/>
</dbReference>
<dbReference type="RefSeq" id="WP_069698465.1">
    <property type="nucleotide sequence ID" value="NZ_JAGGMA010000029.1"/>
</dbReference>
<dbReference type="PANTHER" id="PTHR38451">
    <property type="entry name" value="TRNA (ADENINE(22)-N(1))-METHYLTRANSFERASE"/>
    <property type="match status" value="1"/>
</dbReference>
<dbReference type="Gene3D" id="3.40.50.150">
    <property type="entry name" value="Vaccinia Virus protein VP39"/>
    <property type="match status" value="1"/>
</dbReference>